<dbReference type="EMBL" id="JAERWL010000008">
    <property type="protein sequence ID" value="MBM9476737.1"/>
    <property type="molecule type" value="Genomic_DNA"/>
</dbReference>
<dbReference type="PROSITE" id="PS50850">
    <property type="entry name" value="MFS"/>
    <property type="match status" value="1"/>
</dbReference>
<feature type="transmembrane region" description="Helical" evidence="5">
    <location>
        <begin position="144"/>
        <end position="164"/>
    </location>
</feature>
<feature type="transmembrane region" description="Helical" evidence="5">
    <location>
        <begin position="276"/>
        <end position="294"/>
    </location>
</feature>
<evidence type="ECO:0000256" key="3">
    <source>
        <dbReference type="ARBA" id="ARBA00022989"/>
    </source>
</evidence>
<accession>A0A938YIT0</accession>
<feature type="transmembrane region" description="Helical" evidence="5">
    <location>
        <begin position="87"/>
        <end position="106"/>
    </location>
</feature>
<dbReference type="GO" id="GO:0022857">
    <property type="term" value="F:transmembrane transporter activity"/>
    <property type="evidence" value="ECO:0007669"/>
    <property type="project" value="InterPro"/>
</dbReference>
<dbReference type="GO" id="GO:0005886">
    <property type="term" value="C:plasma membrane"/>
    <property type="evidence" value="ECO:0007669"/>
    <property type="project" value="UniProtKB-SubCell"/>
</dbReference>
<feature type="transmembrane region" description="Helical" evidence="5">
    <location>
        <begin position="57"/>
        <end position="75"/>
    </location>
</feature>
<feature type="domain" description="Major facilitator superfamily (MFS) profile" evidence="6">
    <location>
        <begin position="1"/>
        <end position="362"/>
    </location>
</feature>
<sequence length="370" mass="38362">MVSFMGIGLVDPILKSIAENLNATASDVSLLFTSYLLVTAVAMLITSFASARLGGRLTLILGLGVIIVFACLAGTSSSVAELVGWRAGWGLGNALFIATALAAIVAVAKGGPERAITLYEAALGVGLSIGPLVGAVLGGVNWRWPFFGVGILMSVALLAIVLFLKDRVTVPHRIRPADPIRALGHGGLLVTGIAALLYNGGFFAVLAFVPFVVPFGGYGIGFLFFGWGVLLGICAVWVAPRLHLRFGLPRTFALAMGTFTVLLALIALFVHTPAAVCVLVIACGAPLGVLNTVFTETAMNISPVPRPVASAGYNFVRFLGGAISPFVCGKLGENVSVAAPFWFGAICVAAGLAVLLGFGRRSLRAIERTH</sequence>
<keyword evidence="2 5" id="KW-0812">Transmembrane</keyword>
<feature type="transmembrane region" description="Helical" evidence="5">
    <location>
        <begin position="30"/>
        <end position="50"/>
    </location>
</feature>
<feature type="transmembrane region" description="Helical" evidence="5">
    <location>
        <begin position="251"/>
        <end position="270"/>
    </location>
</feature>
<feature type="transmembrane region" description="Helical" evidence="5">
    <location>
        <begin position="185"/>
        <end position="209"/>
    </location>
</feature>
<evidence type="ECO:0000313" key="7">
    <source>
        <dbReference type="EMBL" id="MBM9476737.1"/>
    </source>
</evidence>
<proteinExistence type="predicted"/>
<keyword evidence="8" id="KW-1185">Reference proteome</keyword>
<evidence type="ECO:0000259" key="6">
    <source>
        <dbReference type="PROSITE" id="PS50850"/>
    </source>
</evidence>
<dbReference type="Pfam" id="PF07690">
    <property type="entry name" value="MFS_1"/>
    <property type="match status" value="1"/>
</dbReference>
<evidence type="ECO:0000313" key="8">
    <source>
        <dbReference type="Proteomes" id="UP000663801"/>
    </source>
</evidence>
<keyword evidence="3 5" id="KW-1133">Transmembrane helix</keyword>
<feature type="transmembrane region" description="Helical" evidence="5">
    <location>
        <begin position="215"/>
        <end position="239"/>
    </location>
</feature>
<dbReference type="CDD" id="cd17474">
    <property type="entry name" value="MFS_YfmO_like"/>
    <property type="match status" value="1"/>
</dbReference>
<keyword evidence="4 5" id="KW-0472">Membrane</keyword>
<evidence type="ECO:0000256" key="5">
    <source>
        <dbReference type="SAM" id="Phobius"/>
    </source>
</evidence>
<feature type="transmembrane region" description="Helical" evidence="5">
    <location>
        <begin position="338"/>
        <end position="358"/>
    </location>
</feature>
<evidence type="ECO:0000256" key="1">
    <source>
        <dbReference type="ARBA" id="ARBA00004651"/>
    </source>
</evidence>
<dbReference type="Gene3D" id="1.20.1250.20">
    <property type="entry name" value="MFS general substrate transporter like domains"/>
    <property type="match status" value="1"/>
</dbReference>
<protein>
    <submittedName>
        <fullName evidence="7">MFS transporter</fullName>
    </submittedName>
</protein>
<reference evidence="7" key="1">
    <citation type="submission" date="2021-01" db="EMBL/GenBank/DDBJ databases">
        <title>KCTC 19127 draft genome.</title>
        <authorList>
            <person name="An D."/>
        </authorList>
    </citation>
    <scope>NUCLEOTIDE SEQUENCE</scope>
    <source>
        <strain evidence="7">KCTC 19127</strain>
    </source>
</reference>
<evidence type="ECO:0000256" key="2">
    <source>
        <dbReference type="ARBA" id="ARBA00022692"/>
    </source>
</evidence>
<dbReference type="InterPro" id="IPR011701">
    <property type="entry name" value="MFS"/>
</dbReference>
<evidence type="ECO:0000256" key="4">
    <source>
        <dbReference type="ARBA" id="ARBA00023136"/>
    </source>
</evidence>
<dbReference type="InterPro" id="IPR053200">
    <property type="entry name" value="YfmO-like"/>
</dbReference>
<dbReference type="SUPFAM" id="SSF103473">
    <property type="entry name" value="MFS general substrate transporter"/>
    <property type="match status" value="1"/>
</dbReference>
<comment type="subcellular location">
    <subcellularLocation>
        <location evidence="1">Cell membrane</location>
        <topology evidence="1">Multi-pass membrane protein</topology>
    </subcellularLocation>
</comment>
<dbReference type="PANTHER" id="PTHR43683">
    <property type="entry name" value="MULTIDRUG EFFLUX PROTEIN YFMO"/>
    <property type="match status" value="1"/>
</dbReference>
<dbReference type="InterPro" id="IPR036259">
    <property type="entry name" value="MFS_trans_sf"/>
</dbReference>
<dbReference type="AlphaFoldDB" id="A0A938YIT0"/>
<gene>
    <name evidence="7" type="ORF">JL107_09800</name>
</gene>
<organism evidence="7 8">
    <name type="scientific">Nakamurella flavida</name>
    <dbReference type="NCBI Taxonomy" id="363630"/>
    <lineage>
        <taxon>Bacteria</taxon>
        <taxon>Bacillati</taxon>
        <taxon>Actinomycetota</taxon>
        <taxon>Actinomycetes</taxon>
        <taxon>Nakamurellales</taxon>
        <taxon>Nakamurellaceae</taxon>
        <taxon>Nakamurella</taxon>
    </lineage>
</organism>
<dbReference type="PANTHER" id="PTHR43683:SF1">
    <property type="entry name" value="MULTIDRUG EFFLUX PROTEIN YFMO"/>
    <property type="match status" value="1"/>
</dbReference>
<dbReference type="Proteomes" id="UP000663801">
    <property type="component" value="Unassembled WGS sequence"/>
</dbReference>
<dbReference type="PRINTS" id="PR01035">
    <property type="entry name" value="TCRTETA"/>
</dbReference>
<name>A0A938YIT0_9ACTN</name>
<feature type="transmembrane region" description="Helical" evidence="5">
    <location>
        <begin position="315"/>
        <end position="332"/>
    </location>
</feature>
<feature type="transmembrane region" description="Helical" evidence="5">
    <location>
        <begin position="118"/>
        <end position="138"/>
    </location>
</feature>
<dbReference type="InterPro" id="IPR001958">
    <property type="entry name" value="Tet-R_TetA/multi-R_MdtG-like"/>
</dbReference>
<dbReference type="InterPro" id="IPR020846">
    <property type="entry name" value="MFS_dom"/>
</dbReference>
<comment type="caution">
    <text evidence="7">The sequence shown here is derived from an EMBL/GenBank/DDBJ whole genome shotgun (WGS) entry which is preliminary data.</text>
</comment>